<dbReference type="Proteomes" id="UP001595926">
    <property type="component" value="Unassembled WGS sequence"/>
</dbReference>
<feature type="region of interest" description="Disordered" evidence="1">
    <location>
        <begin position="23"/>
        <end position="85"/>
    </location>
</feature>
<keyword evidence="4" id="KW-1185">Reference proteome</keyword>
<name>A0ABV9TC88_9GAMM</name>
<evidence type="ECO:0000313" key="4">
    <source>
        <dbReference type="Proteomes" id="UP001595926"/>
    </source>
</evidence>
<reference evidence="4" key="1">
    <citation type="journal article" date="2019" name="Int. J. Syst. Evol. Microbiol.">
        <title>The Global Catalogue of Microorganisms (GCM) 10K type strain sequencing project: providing services to taxonomists for standard genome sequencing and annotation.</title>
        <authorList>
            <consortium name="The Broad Institute Genomics Platform"/>
            <consortium name="The Broad Institute Genome Sequencing Center for Infectious Disease"/>
            <person name="Wu L."/>
            <person name="Ma J."/>
        </authorList>
    </citation>
    <scope>NUCLEOTIDE SEQUENCE [LARGE SCALE GENOMIC DNA]</scope>
    <source>
        <strain evidence="4">CGMCC 1.13718</strain>
    </source>
</reference>
<protein>
    <recommendedName>
        <fullName evidence="5">Secreted protein</fullName>
    </recommendedName>
</protein>
<organism evidence="3 4">
    <name type="scientific">Pseudofrancisella aestuarii</name>
    <dbReference type="NCBI Taxonomy" id="2670347"/>
    <lineage>
        <taxon>Bacteria</taxon>
        <taxon>Pseudomonadati</taxon>
        <taxon>Pseudomonadota</taxon>
        <taxon>Gammaproteobacteria</taxon>
        <taxon>Thiotrichales</taxon>
        <taxon>Francisellaceae</taxon>
        <taxon>Pseudofrancisella</taxon>
    </lineage>
</organism>
<evidence type="ECO:0000313" key="3">
    <source>
        <dbReference type="EMBL" id="MFC4892789.1"/>
    </source>
</evidence>
<evidence type="ECO:0008006" key="5">
    <source>
        <dbReference type="Google" id="ProtNLM"/>
    </source>
</evidence>
<feature type="compositionally biased region" description="Low complexity" evidence="1">
    <location>
        <begin position="73"/>
        <end position="85"/>
    </location>
</feature>
<gene>
    <name evidence="3" type="ORF">ACFPDQ_06960</name>
</gene>
<feature type="signal peptide" evidence="2">
    <location>
        <begin position="1"/>
        <end position="20"/>
    </location>
</feature>
<dbReference type="EMBL" id="JBHSJH010000003">
    <property type="protein sequence ID" value="MFC4892789.1"/>
    <property type="molecule type" value="Genomic_DNA"/>
</dbReference>
<sequence length="85" mass="9777">MKFIIKMIGISLVLINISMANDTEGALPSTTNESTQKTAEGVHKNQRDYVLPFKEDRVEHRKDRRDRKENRRSNTNTTNSAETNN</sequence>
<accession>A0ABV9TC88</accession>
<comment type="caution">
    <text evidence="3">The sequence shown here is derived from an EMBL/GenBank/DDBJ whole genome shotgun (WGS) entry which is preliminary data.</text>
</comment>
<feature type="chain" id="PRO_5047107121" description="Secreted protein" evidence="2">
    <location>
        <begin position="21"/>
        <end position="85"/>
    </location>
</feature>
<feature type="compositionally biased region" description="Polar residues" evidence="1">
    <location>
        <begin position="28"/>
        <end position="38"/>
    </location>
</feature>
<evidence type="ECO:0000256" key="2">
    <source>
        <dbReference type="SAM" id="SignalP"/>
    </source>
</evidence>
<keyword evidence="2" id="KW-0732">Signal</keyword>
<proteinExistence type="predicted"/>
<dbReference type="RefSeq" id="WP_119331195.1">
    <property type="nucleotide sequence ID" value="NZ_JBHSJH010000003.1"/>
</dbReference>
<feature type="compositionally biased region" description="Basic and acidic residues" evidence="1">
    <location>
        <begin position="40"/>
        <end position="72"/>
    </location>
</feature>
<evidence type="ECO:0000256" key="1">
    <source>
        <dbReference type="SAM" id="MobiDB-lite"/>
    </source>
</evidence>